<dbReference type="Pfam" id="PF07603">
    <property type="entry name" value="Lcl_C"/>
    <property type="match status" value="1"/>
</dbReference>
<comment type="caution">
    <text evidence="2">The sequence shown here is derived from an EMBL/GenBank/DDBJ whole genome shotgun (WGS) entry which is preliminary data.</text>
</comment>
<gene>
    <name evidence="2" type="ORF">ETD85_45970</name>
</gene>
<feature type="domain" description="Lcl C-terminal" evidence="1">
    <location>
        <begin position="41"/>
        <end position="151"/>
    </location>
</feature>
<dbReference type="AlphaFoldDB" id="A0A5S4FXN0"/>
<evidence type="ECO:0000259" key="1">
    <source>
        <dbReference type="Pfam" id="PF07603"/>
    </source>
</evidence>
<dbReference type="Proteomes" id="UP000306628">
    <property type="component" value="Unassembled WGS sequence"/>
</dbReference>
<keyword evidence="3" id="KW-1185">Reference proteome</keyword>
<sequence length="151" mass="16355">MINFYEGLASNGAFQSGQYNVRCVRAASGTGRPRYRIAAGQVTDPATGLTWQRATAPEARSARAATAYCADLRLGGHSWRLPSVKELATTVDESRGGPAIDTSAFPGTEPEGWYWSSSTAAADPRARWKLSYDDGYTSYRDVATGHVRCVR</sequence>
<organism evidence="2 3">
    <name type="scientific">Nonomuraea zeae</name>
    <dbReference type="NCBI Taxonomy" id="1642303"/>
    <lineage>
        <taxon>Bacteria</taxon>
        <taxon>Bacillati</taxon>
        <taxon>Actinomycetota</taxon>
        <taxon>Actinomycetes</taxon>
        <taxon>Streptosporangiales</taxon>
        <taxon>Streptosporangiaceae</taxon>
        <taxon>Nonomuraea</taxon>
    </lineage>
</organism>
<reference evidence="2 3" key="1">
    <citation type="submission" date="2019-05" db="EMBL/GenBank/DDBJ databases">
        <title>Draft genome sequence of Nonomuraea zeae DSM 100528.</title>
        <authorList>
            <person name="Saricaoglu S."/>
            <person name="Isik K."/>
        </authorList>
    </citation>
    <scope>NUCLEOTIDE SEQUENCE [LARGE SCALE GENOMIC DNA]</scope>
    <source>
        <strain evidence="2 3">DSM 100528</strain>
    </source>
</reference>
<name>A0A5S4FXN0_9ACTN</name>
<dbReference type="EMBL" id="VCKX01000234">
    <property type="protein sequence ID" value="TMR24871.1"/>
    <property type="molecule type" value="Genomic_DNA"/>
</dbReference>
<dbReference type="InterPro" id="IPR011460">
    <property type="entry name" value="Lcl_C"/>
</dbReference>
<evidence type="ECO:0000313" key="3">
    <source>
        <dbReference type="Proteomes" id="UP000306628"/>
    </source>
</evidence>
<accession>A0A5S4FXN0</accession>
<dbReference type="PANTHER" id="PTHR35812:SF1">
    <property type="entry name" value="LIPOPROTEIN"/>
    <property type="match status" value="1"/>
</dbReference>
<dbReference type="PANTHER" id="PTHR35812">
    <property type="entry name" value="LIPOPROTEIN"/>
    <property type="match status" value="1"/>
</dbReference>
<protein>
    <submittedName>
        <fullName evidence="2">DUF1566 domain-containing protein</fullName>
    </submittedName>
</protein>
<evidence type="ECO:0000313" key="2">
    <source>
        <dbReference type="EMBL" id="TMR24871.1"/>
    </source>
</evidence>
<dbReference type="OrthoDB" id="8611574at2"/>
<proteinExistence type="predicted"/>